<dbReference type="EMBL" id="AEVF01000008">
    <property type="protein sequence ID" value="EFX40627.1"/>
    <property type="molecule type" value="Genomic_DNA"/>
</dbReference>
<feature type="binding site" evidence="5">
    <location>
        <position position="205"/>
    </location>
    <ligand>
        <name>Mg(2+)</name>
        <dbReference type="ChEBI" id="CHEBI:18420"/>
        <label>1</label>
        <note>catalytic</note>
    </ligand>
</feature>
<dbReference type="Gene3D" id="3.30.540.10">
    <property type="entry name" value="Fructose-1,6-Bisphosphatase, subunit A, domain 1"/>
    <property type="match status" value="1"/>
</dbReference>
<dbReference type="RefSeq" id="WP_006145367.1">
    <property type="nucleotide sequence ID" value="NZ_GL732463.1"/>
</dbReference>
<evidence type="ECO:0000256" key="1">
    <source>
        <dbReference type="ARBA" id="ARBA00001946"/>
    </source>
</evidence>
<keyword evidence="7" id="KW-1185">Reference proteome</keyword>
<comment type="caution">
    <text evidence="6">The sequence shown here is derived from an EMBL/GenBank/DDBJ whole genome shotgun (WGS) entry which is preliminary data.</text>
</comment>
<dbReference type="CDD" id="cd01637">
    <property type="entry name" value="IMPase_like"/>
    <property type="match status" value="1"/>
</dbReference>
<protein>
    <submittedName>
        <fullName evidence="6">Inositol monophosphatase family protein</fullName>
        <ecNumber evidence="6">3.1.3.25</ecNumber>
    </submittedName>
</protein>
<reference evidence="6 7" key="1">
    <citation type="submission" date="2010-12" db="EMBL/GenBank/DDBJ databases">
        <authorList>
            <person name="Muzny D."/>
            <person name="Qin X."/>
            <person name="Deng J."/>
            <person name="Jiang H."/>
            <person name="Liu Y."/>
            <person name="Qu J."/>
            <person name="Song X.-Z."/>
            <person name="Zhang L."/>
            <person name="Thornton R."/>
            <person name="Coyle M."/>
            <person name="Francisco L."/>
            <person name="Jackson L."/>
            <person name="Javaid M."/>
            <person name="Korchina V."/>
            <person name="Kovar C."/>
            <person name="Mata R."/>
            <person name="Mathew T."/>
            <person name="Ngo R."/>
            <person name="Nguyen L."/>
            <person name="Nguyen N."/>
            <person name="Okwuonu G."/>
            <person name="Ongeri F."/>
            <person name="Pham C."/>
            <person name="Simmons D."/>
            <person name="Wilczek-Boney K."/>
            <person name="Hale W."/>
            <person name="Jakkamsetti A."/>
            <person name="Pham P."/>
            <person name="Ruth R."/>
            <person name="San Lucas F."/>
            <person name="Warren J."/>
            <person name="Zhang J."/>
            <person name="Zhao Z."/>
            <person name="Zhou C."/>
            <person name="Zhu D."/>
            <person name="Lee S."/>
            <person name="Bess C."/>
            <person name="Blankenburg K."/>
            <person name="Forbes L."/>
            <person name="Fu Q."/>
            <person name="Gubbala S."/>
            <person name="Hirani K."/>
            <person name="Jayaseelan J.C."/>
            <person name="Lara F."/>
            <person name="Munidasa M."/>
            <person name="Palculict T."/>
            <person name="Patil S."/>
            <person name="Pu L.-L."/>
            <person name="Saada N."/>
            <person name="Tang L."/>
            <person name="Weissenberger G."/>
            <person name="Zhu Y."/>
            <person name="Hemphill L."/>
            <person name="Shang Y."/>
            <person name="Youmans B."/>
            <person name="Ayvaz T."/>
            <person name="Ross M."/>
            <person name="Santibanez J."/>
            <person name="Aqrawi P."/>
            <person name="Gross S."/>
            <person name="Joshi V."/>
            <person name="Fowler G."/>
            <person name="Nazareth L."/>
            <person name="Reid J."/>
            <person name="Worley K."/>
            <person name="Petrosino J."/>
            <person name="Highlander S."/>
            <person name="Gibbs R."/>
        </authorList>
    </citation>
    <scope>NUCLEOTIDE SEQUENCE [LARGE SCALE GENOMIC DNA]</scope>
    <source>
        <strain evidence="6 7">ATCC 700780</strain>
    </source>
</reference>
<feature type="binding site" evidence="5">
    <location>
        <position position="86"/>
    </location>
    <ligand>
        <name>Mg(2+)</name>
        <dbReference type="ChEBI" id="CHEBI:18420"/>
        <label>1</label>
        <note>catalytic</note>
    </ligand>
</feature>
<feature type="binding site" evidence="5">
    <location>
        <position position="83"/>
    </location>
    <ligand>
        <name>Mg(2+)</name>
        <dbReference type="ChEBI" id="CHEBI:18420"/>
        <label>1</label>
        <note>catalytic</note>
    </ligand>
</feature>
<evidence type="ECO:0000256" key="4">
    <source>
        <dbReference type="ARBA" id="ARBA00022842"/>
    </source>
</evidence>
<dbReference type="GO" id="GO:0008934">
    <property type="term" value="F:inositol monophosphate 1-phosphatase activity"/>
    <property type="evidence" value="ECO:0007669"/>
    <property type="project" value="TreeGrafter"/>
</dbReference>
<dbReference type="GO" id="GO:0007165">
    <property type="term" value="P:signal transduction"/>
    <property type="evidence" value="ECO:0007669"/>
    <property type="project" value="TreeGrafter"/>
</dbReference>
<accession>E8KB56</accession>
<dbReference type="AlphaFoldDB" id="E8KB56"/>
<evidence type="ECO:0000256" key="3">
    <source>
        <dbReference type="ARBA" id="ARBA00022801"/>
    </source>
</evidence>
<evidence type="ECO:0000256" key="2">
    <source>
        <dbReference type="ARBA" id="ARBA00022723"/>
    </source>
</evidence>
<evidence type="ECO:0000256" key="5">
    <source>
        <dbReference type="PIRSR" id="PIRSR600760-2"/>
    </source>
</evidence>
<gene>
    <name evidence="6" type="primary">suhB</name>
    <name evidence="6" type="ORF">HMPREF9180_0606</name>
</gene>
<keyword evidence="4 5" id="KW-0460">Magnesium</keyword>
<dbReference type="HOGENOM" id="CLU_044118_6_2_9"/>
<dbReference type="EC" id="3.1.3.25" evidence="6"/>
<dbReference type="SUPFAM" id="SSF56655">
    <property type="entry name" value="Carbohydrate phosphatase"/>
    <property type="match status" value="1"/>
</dbReference>
<evidence type="ECO:0000313" key="7">
    <source>
        <dbReference type="Proteomes" id="UP000010304"/>
    </source>
</evidence>
<dbReference type="GO" id="GO:0006020">
    <property type="term" value="P:inositol metabolic process"/>
    <property type="evidence" value="ECO:0007669"/>
    <property type="project" value="TreeGrafter"/>
</dbReference>
<feature type="binding site" evidence="5">
    <location>
        <position position="85"/>
    </location>
    <ligand>
        <name>Mg(2+)</name>
        <dbReference type="ChEBI" id="CHEBI:18420"/>
        <label>1</label>
        <note>catalytic</note>
    </ligand>
</feature>
<evidence type="ECO:0000313" key="6">
    <source>
        <dbReference type="EMBL" id="EFX40627.1"/>
    </source>
</evidence>
<organism evidence="6 7">
    <name type="scientific">Streptococcus peroris ATCC 700780</name>
    <dbReference type="NCBI Taxonomy" id="888746"/>
    <lineage>
        <taxon>Bacteria</taxon>
        <taxon>Bacillati</taxon>
        <taxon>Bacillota</taxon>
        <taxon>Bacilli</taxon>
        <taxon>Lactobacillales</taxon>
        <taxon>Streptococcaceae</taxon>
        <taxon>Streptococcus</taxon>
    </lineage>
</organism>
<dbReference type="Gene3D" id="3.40.190.80">
    <property type="match status" value="1"/>
</dbReference>
<feature type="binding site" evidence="5">
    <location>
        <position position="66"/>
    </location>
    <ligand>
        <name>Mg(2+)</name>
        <dbReference type="ChEBI" id="CHEBI:18420"/>
        <label>1</label>
        <note>catalytic</note>
    </ligand>
</feature>
<dbReference type="PRINTS" id="PR00377">
    <property type="entry name" value="IMPHPHTASES"/>
</dbReference>
<dbReference type="FunFam" id="3.30.540.10:FF:000003">
    <property type="entry name" value="Inositol-1-monophosphatase"/>
    <property type="match status" value="1"/>
</dbReference>
<keyword evidence="3 6" id="KW-0378">Hydrolase</keyword>
<keyword evidence="2 5" id="KW-0479">Metal-binding</keyword>
<sequence length="255" mass="28332">MENKFAFAKTIVKEAGDYILEHMKEDLHVERKSSPTDLVTKLDKDVQDLLIEKIHSRYPNDSFCAEEGCLRAAVGQGSVWVIDPIDGTNNFVAQGEDFAVMVAYFENGVGKFGIIYDVMKGDFYHGGGDFPPCCNDEPLPPFKKKPLREFLVAGNSGMLETNEWGLADLGNAALGTRVYGSASISFAKVLSGRLLTYISYLQPWDYAAASILGESLGYKVLTIAGKEVDFHTRQAVMMVPVEMQDEILSYIYERK</sequence>
<dbReference type="Proteomes" id="UP000010304">
    <property type="component" value="Unassembled WGS sequence"/>
</dbReference>
<name>E8KB56_9STRE</name>
<dbReference type="InterPro" id="IPR000760">
    <property type="entry name" value="Inositol_monophosphatase-like"/>
</dbReference>
<dbReference type="Pfam" id="PF00459">
    <property type="entry name" value="Inositol_P"/>
    <property type="match status" value="1"/>
</dbReference>
<dbReference type="eggNOG" id="COG0483">
    <property type="taxonomic scope" value="Bacteria"/>
</dbReference>
<dbReference type="OrthoDB" id="9772456at2"/>
<comment type="cofactor">
    <cofactor evidence="1 5">
        <name>Mg(2+)</name>
        <dbReference type="ChEBI" id="CHEBI:18420"/>
    </cofactor>
</comment>
<dbReference type="PANTHER" id="PTHR20854:SF4">
    <property type="entry name" value="INOSITOL-1-MONOPHOSPHATASE-RELATED"/>
    <property type="match status" value="1"/>
</dbReference>
<dbReference type="STRING" id="888746.HMPREF9180_0606"/>
<proteinExistence type="predicted"/>
<dbReference type="PANTHER" id="PTHR20854">
    <property type="entry name" value="INOSITOL MONOPHOSPHATASE"/>
    <property type="match status" value="1"/>
</dbReference>
<dbReference type="GO" id="GO:0046872">
    <property type="term" value="F:metal ion binding"/>
    <property type="evidence" value="ECO:0007669"/>
    <property type="project" value="UniProtKB-KW"/>
</dbReference>